<dbReference type="KEGG" id="kpin:30175320"/>
<keyword evidence="4" id="KW-1185">Reference proteome</keyword>
<dbReference type="AlphaFoldDB" id="A0AAJ8L0R4"/>
<dbReference type="Gene3D" id="3.40.50.720">
    <property type="entry name" value="NAD(P)-binding Rossmann-like Domain"/>
    <property type="match status" value="1"/>
</dbReference>
<dbReference type="GO" id="GO:0004029">
    <property type="term" value="F:aldehyde dehydrogenase (NAD+) activity"/>
    <property type="evidence" value="ECO:0007669"/>
    <property type="project" value="TreeGrafter"/>
</dbReference>
<feature type="chain" id="PRO_5042545521" description="NAD-dependent epimerase/dehydratase domain-containing protein" evidence="1">
    <location>
        <begin position="20"/>
        <end position="312"/>
    </location>
</feature>
<dbReference type="EMBL" id="CP144520">
    <property type="protein sequence ID" value="WWC68039.1"/>
    <property type="molecule type" value="Genomic_DNA"/>
</dbReference>
<dbReference type="PANTHER" id="PTHR48079:SF3">
    <property type="entry name" value="NAD-DEPENDENT EPIMERASE_DEHYDRATASE DOMAIN-CONTAINING PROTEIN"/>
    <property type="match status" value="1"/>
</dbReference>
<feature type="domain" description="NAD-dependent epimerase/dehydratase" evidence="2">
    <location>
        <begin position="3"/>
        <end position="221"/>
    </location>
</feature>
<evidence type="ECO:0000313" key="3">
    <source>
        <dbReference type="EMBL" id="WWC68039.1"/>
    </source>
</evidence>
<dbReference type="Pfam" id="PF01370">
    <property type="entry name" value="Epimerase"/>
    <property type="match status" value="1"/>
</dbReference>
<evidence type="ECO:0000259" key="2">
    <source>
        <dbReference type="Pfam" id="PF01370"/>
    </source>
</evidence>
<reference evidence="3" key="1">
    <citation type="submission" date="2013-07" db="EMBL/GenBank/DDBJ databases">
        <authorList>
            <consortium name="The Broad Institute Genome Sequencing Platform"/>
            <person name="Cuomo C."/>
            <person name="Litvintseva A."/>
            <person name="Chen Y."/>
            <person name="Heitman J."/>
            <person name="Sun S."/>
            <person name="Springer D."/>
            <person name="Dromer F."/>
            <person name="Young S.K."/>
            <person name="Zeng Q."/>
            <person name="Gargeya S."/>
            <person name="Fitzgerald M."/>
            <person name="Abouelleil A."/>
            <person name="Alvarado L."/>
            <person name="Berlin A.M."/>
            <person name="Chapman S.B."/>
            <person name="Dewar J."/>
            <person name="Goldberg J."/>
            <person name="Griggs A."/>
            <person name="Gujja S."/>
            <person name="Hansen M."/>
            <person name="Howarth C."/>
            <person name="Imamovic A."/>
            <person name="Larimer J."/>
            <person name="McCowan C."/>
            <person name="Murphy C."/>
            <person name="Pearson M."/>
            <person name="Priest M."/>
            <person name="Roberts A."/>
            <person name="Saif S."/>
            <person name="Shea T."/>
            <person name="Sykes S."/>
            <person name="Wortman J."/>
            <person name="Nusbaum C."/>
            <person name="Birren B."/>
        </authorList>
    </citation>
    <scope>NUCLEOTIDE SEQUENCE</scope>
    <source>
        <strain evidence="3">CBS 10737</strain>
    </source>
</reference>
<dbReference type="Proteomes" id="UP000094020">
    <property type="component" value="Chromosome 2"/>
</dbReference>
<feature type="signal peptide" evidence="1">
    <location>
        <begin position="1"/>
        <end position="19"/>
    </location>
</feature>
<dbReference type="InterPro" id="IPR001509">
    <property type="entry name" value="Epimerase_deHydtase"/>
</dbReference>
<dbReference type="RefSeq" id="XP_019008392.2">
    <property type="nucleotide sequence ID" value="XM_019158646.2"/>
</dbReference>
<dbReference type="GO" id="GO:0005737">
    <property type="term" value="C:cytoplasm"/>
    <property type="evidence" value="ECO:0007669"/>
    <property type="project" value="TreeGrafter"/>
</dbReference>
<protein>
    <recommendedName>
        <fullName evidence="2">NAD-dependent epimerase/dehydratase domain-containing protein</fullName>
    </recommendedName>
</protein>
<dbReference type="GeneID" id="30175320"/>
<gene>
    <name evidence="3" type="ORF">I206_101958</name>
</gene>
<keyword evidence="1" id="KW-0732">Signal</keyword>
<evidence type="ECO:0000256" key="1">
    <source>
        <dbReference type="SAM" id="SignalP"/>
    </source>
</evidence>
<organism evidence="3 4">
    <name type="scientific">Kwoniella pini CBS 10737</name>
    <dbReference type="NCBI Taxonomy" id="1296096"/>
    <lineage>
        <taxon>Eukaryota</taxon>
        <taxon>Fungi</taxon>
        <taxon>Dikarya</taxon>
        <taxon>Basidiomycota</taxon>
        <taxon>Agaricomycotina</taxon>
        <taxon>Tremellomycetes</taxon>
        <taxon>Tremellales</taxon>
        <taxon>Cryptococcaceae</taxon>
        <taxon>Kwoniella</taxon>
    </lineage>
</organism>
<dbReference type="InterPro" id="IPR036291">
    <property type="entry name" value="NAD(P)-bd_dom_sf"/>
</dbReference>
<reference evidence="3" key="2">
    <citation type="submission" date="2024-02" db="EMBL/GenBank/DDBJ databases">
        <title>Comparative genomics of Cryptococcus and Kwoniella reveals pathogenesis evolution and contrasting modes of karyotype evolution via chromosome fusion or intercentromeric recombination.</title>
        <authorList>
            <person name="Coelho M.A."/>
            <person name="David-Palma M."/>
            <person name="Shea T."/>
            <person name="Bowers K."/>
            <person name="McGinley-Smith S."/>
            <person name="Mohammad A.W."/>
            <person name="Gnirke A."/>
            <person name="Yurkov A.M."/>
            <person name="Nowrousian M."/>
            <person name="Sun S."/>
            <person name="Cuomo C.A."/>
            <person name="Heitman J."/>
        </authorList>
    </citation>
    <scope>NUCLEOTIDE SEQUENCE</scope>
    <source>
        <strain evidence="3">CBS 10737</strain>
    </source>
</reference>
<sequence length="312" mass="34010">MKVLILGATGFLGLPAAEAFVRAGHIVYGTTRSTRSAVDVLAAREIVPIVVDPFDENGKKQWGKIAAEVDVVIDALSATGAKAALDTFNNYLEYIERPKGSPKSTYVYTSGLWINARGPGGLDKWTDERQPVSKYNKAVQFRPEIEIPVLENDKVNGIVIRPAIVYGRSGSVVASYVFDEALKGQKAEDGIWETIYTDESRYTSIHTDDAADLYLRVAERATILGGQVFLAANQATERLTDVLDAVVRVSGTKGYKSKPPAGDFDQAYLSSSLLKPSLGYALTGWTPRKMSLVDGMDIYWSAYLASKGELKI</sequence>
<name>A0AAJ8L0R4_9TREE</name>
<dbReference type="InterPro" id="IPR051783">
    <property type="entry name" value="NAD(P)-dependent_oxidoreduct"/>
</dbReference>
<proteinExistence type="predicted"/>
<dbReference type="PANTHER" id="PTHR48079">
    <property type="entry name" value="PROTEIN YEEZ"/>
    <property type="match status" value="1"/>
</dbReference>
<evidence type="ECO:0000313" key="4">
    <source>
        <dbReference type="Proteomes" id="UP000094020"/>
    </source>
</evidence>
<accession>A0AAJ8L0R4</accession>
<dbReference type="SUPFAM" id="SSF51735">
    <property type="entry name" value="NAD(P)-binding Rossmann-fold domains"/>
    <property type="match status" value="1"/>
</dbReference>